<dbReference type="SUPFAM" id="SSF52777">
    <property type="entry name" value="CoA-dependent acyltransferases"/>
    <property type="match status" value="2"/>
</dbReference>
<comment type="caution">
    <text evidence="2">The sequence shown here is derived from an EMBL/GenBank/DDBJ whole genome shotgun (WGS) entry which is preliminary data.</text>
</comment>
<evidence type="ECO:0000313" key="2">
    <source>
        <dbReference type="EMBL" id="MDT0454603.1"/>
    </source>
</evidence>
<name>A0ABU2T034_9ACTN</name>
<sequence length="431" mass="44833">MLSITSQYLARYRRLDTGDGAPALLPVTGAQRRFALVRAMDPAGRPDLVPMFFAFPRGTVDPVRLTAAANRLAALHPVLRSHLTVLRGTPALRPEEPQVPVTRLACGPGEDAATVLRRALAGWAPQGSPLRLFLVQDGPQGAEDVLAVVLDHAACDGQSLARTVGELGAAYDEDAGAERPSASEVAAELAAYRDAVLLQLDAEERAGAPAAMAYWGERLRAVREQAPAPRPQPLSAGTAPSGAAALRIPAPPAGVPFPELLNACRAAAAVLFGAGHVVPLGYPWGGRPPAAAPVLGCFLNTVVFPTATGDAPAASATAEAWWDDLDHAATPFDTVVHAARAAGSGWTGRLDGMLTVDDARRHPPLRLGGVTGREVPIDGRAVRGPFAVSVTQGPELQLRMVWDRTVLSDDTAESAFSALAGALRTPAPTAG</sequence>
<dbReference type="EMBL" id="JAVRFE010000002">
    <property type="protein sequence ID" value="MDT0454603.1"/>
    <property type="molecule type" value="Genomic_DNA"/>
</dbReference>
<dbReference type="PANTHER" id="PTHR45527:SF1">
    <property type="entry name" value="FATTY ACID SYNTHASE"/>
    <property type="match status" value="1"/>
</dbReference>
<dbReference type="Gene3D" id="3.30.559.10">
    <property type="entry name" value="Chloramphenicol acetyltransferase-like domain"/>
    <property type="match status" value="1"/>
</dbReference>
<reference evidence="2" key="1">
    <citation type="submission" date="2024-05" db="EMBL/GenBank/DDBJ databases">
        <title>30 novel species of actinomycetes from the DSMZ collection.</title>
        <authorList>
            <person name="Nouioui I."/>
        </authorList>
    </citation>
    <scope>NUCLEOTIDE SEQUENCE</scope>
    <source>
        <strain evidence="2">DSM 41527</strain>
    </source>
</reference>
<dbReference type="RefSeq" id="WP_311622036.1">
    <property type="nucleotide sequence ID" value="NZ_JAVRFE010000002.1"/>
</dbReference>
<protein>
    <submittedName>
        <fullName evidence="2">Non-ribosomal peptide synthetase</fullName>
    </submittedName>
</protein>
<dbReference type="Proteomes" id="UP001180551">
    <property type="component" value="Unassembled WGS sequence"/>
</dbReference>
<feature type="region of interest" description="Disordered" evidence="1">
    <location>
        <begin position="225"/>
        <end position="245"/>
    </location>
</feature>
<keyword evidence="3" id="KW-1185">Reference proteome</keyword>
<proteinExistence type="predicted"/>
<organism evidence="2 3">
    <name type="scientific">Streptomyces mooreae</name>
    <dbReference type="NCBI Taxonomy" id="3075523"/>
    <lineage>
        <taxon>Bacteria</taxon>
        <taxon>Bacillati</taxon>
        <taxon>Actinomycetota</taxon>
        <taxon>Actinomycetes</taxon>
        <taxon>Kitasatosporales</taxon>
        <taxon>Streptomycetaceae</taxon>
        <taxon>Streptomyces</taxon>
    </lineage>
</organism>
<dbReference type="Gene3D" id="3.30.559.30">
    <property type="entry name" value="Nonribosomal peptide synthetase, condensation domain"/>
    <property type="match status" value="1"/>
</dbReference>
<evidence type="ECO:0000256" key="1">
    <source>
        <dbReference type="SAM" id="MobiDB-lite"/>
    </source>
</evidence>
<gene>
    <name evidence="2" type="ORF">RM550_02470</name>
</gene>
<evidence type="ECO:0000313" key="3">
    <source>
        <dbReference type="Proteomes" id="UP001180551"/>
    </source>
</evidence>
<dbReference type="PANTHER" id="PTHR45527">
    <property type="entry name" value="NONRIBOSOMAL PEPTIDE SYNTHETASE"/>
    <property type="match status" value="1"/>
</dbReference>
<accession>A0ABU2T034</accession>
<dbReference type="InterPro" id="IPR023213">
    <property type="entry name" value="CAT-like_dom_sf"/>
</dbReference>